<comment type="catalytic activity">
    <reaction evidence="16">
        <text>a CDP-1,2-diacyl-sn-glycerol + sn-glycerol 3-phosphate = a 1,2-diacyl-sn-glycero-3-phospho-(1'-sn-glycero-3'-phosphate) + CMP + H(+)</text>
        <dbReference type="Rhea" id="RHEA:12593"/>
        <dbReference type="ChEBI" id="CHEBI:15378"/>
        <dbReference type="ChEBI" id="CHEBI:57597"/>
        <dbReference type="ChEBI" id="CHEBI:58332"/>
        <dbReference type="ChEBI" id="CHEBI:60110"/>
        <dbReference type="ChEBI" id="CHEBI:60377"/>
        <dbReference type="EC" id="2.7.8.5"/>
    </reaction>
</comment>
<reference evidence="19 20" key="1">
    <citation type="submission" date="2018-09" db="EMBL/GenBank/DDBJ databases">
        <authorList>
            <person name="Postec A."/>
        </authorList>
    </citation>
    <scope>NUCLEOTIDE SEQUENCE [LARGE SCALE GENOMIC DNA]</scope>
    <source>
        <strain evidence="19">70B-A</strain>
    </source>
</reference>
<dbReference type="GO" id="GO:0006655">
    <property type="term" value="P:phosphatidylglycerol biosynthetic process"/>
    <property type="evidence" value="ECO:0007669"/>
    <property type="project" value="UniProtKB-UniPathway"/>
</dbReference>
<sequence length="184" mass="20634">MMLKHIPNILSTLRIGMVPLFAYVYFSDLPNAHYMALGIFILAGITDVLDGFLARHYNLITKIGTVLDPLADKLMQLMAITCLAIDEAIPVWLTLIVVFKELTMIITGIYMYFRKESTVMASNYFGKAATVLFSFAIFITILYPNSLASILLIGSAILLKLTALISYIRHYFMDVKPNLGKNKV</sequence>
<dbReference type="AlphaFoldDB" id="A0A3P7PWW4"/>
<keyword evidence="13" id="KW-0594">Phospholipid biosynthesis</keyword>
<dbReference type="PIRSF" id="PIRSF000847">
    <property type="entry name" value="Phos_ph_gly_syn"/>
    <property type="match status" value="1"/>
</dbReference>
<keyword evidence="14" id="KW-1208">Phospholipid metabolism</keyword>
<dbReference type="InterPro" id="IPR048254">
    <property type="entry name" value="CDP_ALCOHOL_P_TRANSF_CS"/>
</dbReference>
<dbReference type="InterPro" id="IPR050324">
    <property type="entry name" value="CDP-alcohol_PTase-I"/>
</dbReference>
<keyword evidence="10 18" id="KW-1133">Transmembrane helix</keyword>
<evidence type="ECO:0000256" key="10">
    <source>
        <dbReference type="ARBA" id="ARBA00022989"/>
    </source>
</evidence>
<keyword evidence="9 18" id="KW-0812">Transmembrane</keyword>
<evidence type="ECO:0000256" key="15">
    <source>
        <dbReference type="ARBA" id="ARBA00033018"/>
    </source>
</evidence>
<dbReference type="RefSeq" id="WP_172596211.1">
    <property type="nucleotide sequence ID" value="NZ_LR130778.1"/>
</dbReference>
<keyword evidence="7" id="KW-0444">Lipid biosynthesis</keyword>
<evidence type="ECO:0000256" key="16">
    <source>
        <dbReference type="ARBA" id="ARBA00048586"/>
    </source>
</evidence>
<feature type="transmembrane region" description="Helical" evidence="18">
    <location>
        <begin position="32"/>
        <end position="54"/>
    </location>
</feature>
<dbReference type="InterPro" id="IPR043130">
    <property type="entry name" value="CDP-OH_PTrfase_TM_dom"/>
</dbReference>
<keyword evidence="20" id="KW-1185">Reference proteome</keyword>
<gene>
    <name evidence="19" type="ORF">PATL70BA_2285</name>
</gene>
<evidence type="ECO:0000256" key="2">
    <source>
        <dbReference type="ARBA" id="ARBA00004141"/>
    </source>
</evidence>
<dbReference type="KEGG" id="cbar:PATL70BA_2285"/>
<evidence type="ECO:0000256" key="11">
    <source>
        <dbReference type="ARBA" id="ARBA00023098"/>
    </source>
</evidence>
<evidence type="ECO:0000256" key="14">
    <source>
        <dbReference type="ARBA" id="ARBA00023264"/>
    </source>
</evidence>
<dbReference type="GO" id="GO:0016020">
    <property type="term" value="C:membrane"/>
    <property type="evidence" value="ECO:0007669"/>
    <property type="project" value="UniProtKB-SubCell"/>
</dbReference>
<dbReference type="EMBL" id="LR130778">
    <property type="protein sequence ID" value="VDN48177.1"/>
    <property type="molecule type" value="Genomic_DNA"/>
</dbReference>
<dbReference type="PROSITE" id="PS00379">
    <property type="entry name" value="CDP_ALCOHOL_P_TRANSF"/>
    <property type="match status" value="1"/>
</dbReference>
<protein>
    <recommendedName>
        <fullName evidence="6">CDP-diacylglycerol--glycerol-3-phosphate 3-phosphatidyltransferase</fullName>
        <ecNumber evidence="5">2.7.8.5</ecNumber>
    </recommendedName>
    <alternativeName>
        <fullName evidence="15">Phosphatidylglycerophosphate synthase</fullName>
    </alternativeName>
</protein>
<feature type="transmembrane region" description="Helical" evidence="18">
    <location>
        <begin position="124"/>
        <end position="143"/>
    </location>
</feature>
<dbReference type="PANTHER" id="PTHR14269">
    <property type="entry name" value="CDP-DIACYLGLYCEROL--GLYCEROL-3-PHOSPHATE 3-PHOSPHATIDYLTRANSFERASE-RELATED"/>
    <property type="match status" value="1"/>
</dbReference>
<evidence type="ECO:0000256" key="8">
    <source>
        <dbReference type="ARBA" id="ARBA00022679"/>
    </source>
</evidence>
<dbReference type="InterPro" id="IPR004570">
    <property type="entry name" value="Phosphatidylglycerol_P_synth"/>
</dbReference>
<evidence type="ECO:0000256" key="12">
    <source>
        <dbReference type="ARBA" id="ARBA00023136"/>
    </source>
</evidence>
<evidence type="ECO:0000256" key="7">
    <source>
        <dbReference type="ARBA" id="ARBA00022516"/>
    </source>
</evidence>
<keyword evidence="12 18" id="KW-0472">Membrane</keyword>
<organism evidence="19 20">
    <name type="scientific">Petrocella atlantisensis</name>
    <dbReference type="NCBI Taxonomy" id="2173034"/>
    <lineage>
        <taxon>Bacteria</taxon>
        <taxon>Bacillati</taxon>
        <taxon>Bacillota</taxon>
        <taxon>Clostridia</taxon>
        <taxon>Lachnospirales</taxon>
        <taxon>Vallitaleaceae</taxon>
        <taxon>Petrocella</taxon>
    </lineage>
</organism>
<evidence type="ECO:0000256" key="18">
    <source>
        <dbReference type="SAM" id="Phobius"/>
    </source>
</evidence>
<dbReference type="Proteomes" id="UP000279029">
    <property type="component" value="Chromosome"/>
</dbReference>
<feature type="transmembrane region" description="Helical" evidence="18">
    <location>
        <begin position="149"/>
        <end position="168"/>
    </location>
</feature>
<dbReference type="PANTHER" id="PTHR14269:SF62">
    <property type="entry name" value="CDP-DIACYLGLYCEROL--GLYCEROL-3-PHOSPHATE 3-PHOSPHATIDYLTRANSFERASE 1, CHLOROPLASTIC"/>
    <property type="match status" value="1"/>
</dbReference>
<evidence type="ECO:0000256" key="4">
    <source>
        <dbReference type="ARBA" id="ARBA00010441"/>
    </source>
</evidence>
<dbReference type="UniPathway" id="UPA00084">
    <property type="reaction ID" value="UER00503"/>
</dbReference>
<name>A0A3P7PWW4_9FIRM</name>
<keyword evidence="11" id="KW-0443">Lipid metabolism</keyword>
<dbReference type="InterPro" id="IPR000462">
    <property type="entry name" value="CDP-OH_P_trans"/>
</dbReference>
<comment type="function">
    <text evidence="1">This protein catalyzes the committed step to the synthesis of the acidic phospholipids.</text>
</comment>
<evidence type="ECO:0000256" key="6">
    <source>
        <dbReference type="ARBA" id="ARBA00014944"/>
    </source>
</evidence>
<evidence type="ECO:0000256" key="3">
    <source>
        <dbReference type="ARBA" id="ARBA00005042"/>
    </source>
</evidence>
<evidence type="ECO:0000256" key="13">
    <source>
        <dbReference type="ARBA" id="ARBA00023209"/>
    </source>
</evidence>
<dbReference type="EC" id="2.7.8.5" evidence="5"/>
<dbReference type="Gene3D" id="1.20.120.1760">
    <property type="match status" value="1"/>
</dbReference>
<comment type="subcellular location">
    <subcellularLocation>
        <location evidence="2">Membrane</location>
        <topology evidence="2">Multi-pass membrane protein</topology>
    </subcellularLocation>
</comment>
<evidence type="ECO:0000256" key="9">
    <source>
        <dbReference type="ARBA" id="ARBA00022692"/>
    </source>
</evidence>
<evidence type="ECO:0000313" key="20">
    <source>
        <dbReference type="Proteomes" id="UP000279029"/>
    </source>
</evidence>
<accession>A0A3P7PWW4</accession>
<dbReference type="Pfam" id="PF01066">
    <property type="entry name" value="CDP-OH_P_transf"/>
    <property type="match status" value="1"/>
</dbReference>
<evidence type="ECO:0000256" key="1">
    <source>
        <dbReference type="ARBA" id="ARBA00003973"/>
    </source>
</evidence>
<evidence type="ECO:0000256" key="5">
    <source>
        <dbReference type="ARBA" id="ARBA00013170"/>
    </source>
</evidence>
<dbReference type="GO" id="GO:0008444">
    <property type="term" value="F:CDP-diacylglycerol-glycerol-3-phosphate 3-phosphatidyltransferase activity"/>
    <property type="evidence" value="ECO:0007669"/>
    <property type="project" value="UniProtKB-EC"/>
</dbReference>
<comment type="similarity">
    <text evidence="4 17">Belongs to the CDP-alcohol phosphatidyltransferase class-I family.</text>
</comment>
<evidence type="ECO:0000256" key="17">
    <source>
        <dbReference type="RuleBase" id="RU003750"/>
    </source>
</evidence>
<keyword evidence="8 17" id="KW-0808">Transferase</keyword>
<proteinExistence type="inferred from homology"/>
<comment type="pathway">
    <text evidence="3">Phospholipid metabolism; phosphatidylglycerol biosynthesis; phosphatidylglycerol from CDP-diacylglycerol: step 1/2.</text>
</comment>
<evidence type="ECO:0000313" key="19">
    <source>
        <dbReference type="EMBL" id="VDN48177.1"/>
    </source>
</evidence>